<dbReference type="SUPFAM" id="SSF53335">
    <property type="entry name" value="S-adenosyl-L-methionine-dependent methyltransferases"/>
    <property type="match status" value="1"/>
</dbReference>
<evidence type="ECO:0000259" key="8">
    <source>
        <dbReference type="Pfam" id="PF00891"/>
    </source>
</evidence>
<evidence type="ECO:0000256" key="2">
    <source>
        <dbReference type="ARBA" id="ARBA00022679"/>
    </source>
</evidence>
<comment type="caution">
    <text evidence="9">The sequence shown here is derived from an EMBL/GenBank/DDBJ whole genome shotgun (WGS) entry which is preliminary data.</text>
</comment>
<keyword evidence="3" id="KW-0949">S-adenosyl-L-methionine</keyword>
<evidence type="ECO:0000313" key="10">
    <source>
        <dbReference type="Proteomes" id="UP000285301"/>
    </source>
</evidence>
<sequence>MPVFDYMKQHPEDNECFLKMLKKHSKVVARQLLSVYDFSPFKHIVDVGGADGTLLIEILKSTPNVQGMVFDLPHVAEEAAKMIAENNLSERCKTAGGSFFDSLSVVGDCYILKHVLHDWTDEKCGEILRNVGKIMGPESKLLIMESILAPDDYDLQMIDFMIWIEADGKERSISDFETLLKSADFKISRLITIPPGKYTIIEAVLNK</sequence>
<evidence type="ECO:0000256" key="6">
    <source>
        <dbReference type="ARBA" id="ARBA00040730"/>
    </source>
</evidence>
<feature type="domain" description="O-methyltransferase C-terminal" evidence="8">
    <location>
        <begin position="1"/>
        <end position="186"/>
    </location>
</feature>
<dbReference type="EMBL" id="NCKU01021183">
    <property type="protein sequence ID" value="RWR98526.1"/>
    <property type="molecule type" value="Genomic_DNA"/>
</dbReference>
<dbReference type="EC" id="2.1.1.4" evidence="5"/>
<evidence type="ECO:0000256" key="1">
    <source>
        <dbReference type="ARBA" id="ARBA00022603"/>
    </source>
</evidence>
<gene>
    <name evidence="9" type="ORF">B4U79_17159</name>
</gene>
<organism evidence="9 10">
    <name type="scientific">Dinothrombium tinctorium</name>
    <dbReference type="NCBI Taxonomy" id="1965070"/>
    <lineage>
        <taxon>Eukaryota</taxon>
        <taxon>Metazoa</taxon>
        <taxon>Ecdysozoa</taxon>
        <taxon>Arthropoda</taxon>
        <taxon>Chelicerata</taxon>
        <taxon>Arachnida</taxon>
        <taxon>Acari</taxon>
        <taxon>Acariformes</taxon>
        <taxon>Trombidiformes</taxon>
        <taxon>Prostigmata</taxon>
        <taxon>Anystina</taxon>
        <taxon>Parasitengona</taxon>
        <taxon>Trombidioidea</taxon>
        <taxon>Trombidiidae</taxon>
        <taxon>Dinothrombium</taxon>
    </lineage>
</organism>
<evidence type="ECO:0000256" key="7">
    <source>
        <dbReference type="ARBA" id="ARBA00043054"/>
    </source>
</evidence>
<dbReference type="GO" id="GO:0017096">
    <property type="term" value="F:acetylserotonin O-methyltransferase activity"/>
    <property type="evidence" value="ECO:0007669"/>
    <property type="project" value="UniProtKB-EC"/>
</dbReference>
<dbReference type="InterPro" id="IPR001077">
    <property type="entry name" value="COMT_C"/>
</dbReference>
<proteinExistence type="predicted"/>
<accession>A0A443Q669</accession>
<dbReference type="Pfam" id="PF00891">
    <property type="entry name" value="Methyltransf_2"/>
    <property type="match status" value="1"/>
</dbReference>
<dbReference type="PROSITE" id="PS51683">
    <property type="entry name" value="SAM_OMT_II"/>
    <property type="match status" value="1"/>
</dbReference>
<dbReference type="GO" id="GO:0032259">
    <property type="term" value="P:methylation"/>
    <property type="evidence" value="ECO:0007669"/>
    <property type="project" value="UniProtKB-KW"/>
</dbReference>
<dbReference type="AlphaFoldDB" id="A0A443Q669"/>
<comment type="function">
    <text evidence="4">Catalyzes the transfer of a methyl group onto N-acetylserotonin, producing melatonin (N-acetyl-5-methoxytryptamine).</text>
</comment>
<evidence type="ECO:0000256" key="5">
    <source>
        <dbReference type="ARBA" id="ARBA00039116"/>
    </source>
</evidence>
<evidence type="ECO:0000256" key="4">
    <source>
        <dbReference type="ARBA" id="ARBA00037645"/>
    </source>
</evidence>
<keyword evidence="2 9" id="KW-0808">Transferase</keyword>
<dbReference type="Gene3D" id="3.40.50.150">
    <property type="entry name" value="Vaccinia Virus protein VP39"/>
    <property type="match status" value="1"/>
</dbReference>
<dbReference type="Proteomes" id="UP000285301">
    <property type="component" value="Unassembled WGS sequence"/>
</dbReference>
<reference evidence="9 10" key="1">
    <citation type="journal article" date="2018" name="Gigascience">
        <title>Genomes of trombidid mites reveal novel predicted allergens and laterally-transferred genes associated with secondary metabolism.</title>
        <authorList>
            <person name="Dong X."/>
            <person name="Chaisiri K."/>
            <person name="Xia D."/>
            <person name="Armstrong S.D."/>
            <person name="Fang Y."/>
            <person name="Donnelly M.J."/>
            <person name="Kadowaki T."/>
            <person name="McGarry J.W."/>
            <person name="Darby A.C."/>
            <person name="Makepeace B.L."/>
        </authorList>
    </citation>
    <scope>NUCLEOTIDE SEQUENCE [LARGE SCALE GENOMIC DNA]</scope>
    <source>
        <strain evidence="9">UoL-WK</strain>
    </source>
</reference>
<dbReference type="PANTHER" id="PTHR43712">
    <property type="entry name" value="PUTATIVE (AFU_ORTHOLOGUE AFUA_4G14580)-RELATED"/>
    <property type="match status" value="1"/>
</dbReference>
<keyword evidence="1 9" id="KW-0489">Methyltransferase</keyword>
<dbReference type="InterPro" id="IPR029063">
    <property type="entry name" value="SAM-dependent_MTases_sf"/>
</dbReference>
<dbReference type="OrthoDB" id="1606438at2759"/>
<name>A0A443Q669_9ACAR</name>
<dbReference type="Gene3D" id="1.10.287.1350">
    <property type="match status" value="1"/>
</dbReference>
<dbReference type="InterPro" id="IPR016461">
    <property type="entry name" value="COMT-like"/>
</dbReference>
<protein>
    <recommendedName>
        <fullName evidence="6">Acetylserotonin O-methyltransferase</fullName>
        <ecNumber evidence="5">2.1.1.4</ecNumber>
    </recommendedName>
    <alternativeName>
        <fullName evidence="7">Hydroxyindole O-methyltransferase</fullName>
    </alternativeName>
</protein>
<evidence type="ECO:0000313" key="9">
    <source>
        <dbReference type="EMBL" id="RWR98526.1"/>
    </source>
</evidence>
<dbReference type="PANTHER" id="PTHR43712:SF2">
    <property type="entry name" value="O-METHYLTRANSFERASE CICE"/>
    <property type="match status" value="1"/>
</dbReference>
<keyword evidence="10" id="KW-1185">Reference proteome</keyword>
<evidence type="ECO:0000256" key="3">
    <source>
        <dbReference type="ARBA" id="ARBA00022691"/>
    </source>
</evidence>